<feature type="region of interest" description="Disordered" evidence="1">
    <location>
        <begin position="1"/>
        <end position="74"/>
    </location>
</feature>
<dbReference type="RefSeq" id="WP_006971282.1">
    <property type="nucleotide sequence ID" value="NZ_ABCS01000018.1"/>
</dbReference>
<feature type="compositionally biased region" description="Low complexity" evidence="1">
    <location>
        <begin position="275"/>
        <end position="284"/>
    </location>
</feature>
<evidence type="ECO:0000256" key="1">
    <source>
        <dbReference type="SAM" id="MobiDB-lite"/>
    </source>
</evidence>
<gene>
    <name evidence="2" type="ORF">PPSIR1_21219</name>
</gene>
<feature type="compositionally biased region" description="Basic and acidic residues" evidence="1">
    <location>
        <begin position="288"/>
        <end position="305"/>
    </location>
</feature>
<accession>A6G3I3</accession>
<reference evidence="2 3" key="1">
    <citation type="submission" date="2007-06" db="EMBL/GenBank/DDBJ databases">
        <authorList>
            <person name="Shimkets L."/>
            <person name="Ferriera S."/>
            <person name="Johnson J."/>
            <person name="Kravitz S."/>
            <person name="Beeson K."/>
            <person name="Sutton G."/>
            <person name="Rogers Y.-H."/>
            <person name="Friedman R."/>
            <person name="Frazier M."/>
            <person name="Venter J.C."/>
        </authorList>
    </citation>
    <scope>NUCLEOTIDE SEQUENCE [LARGE SCALE GENOMIC DNA]</scope>
    <source>
        <strain evidence="2 3">SIR-1</strain>
    </source>
</reference>
<feature type="compositionally biased region" description="Low complexity" evidence="1">
    <location>
        <begin position="31"/>
        <end position="45"/>
    </location>
</feature>
<dbReference type="AlphaFoldDB" id="A6G3I3"/>
<evidence type="ECO:0000313" key="3">
    <source>
        <dbReference type="Proteomes" id="UP000005801"/>
    </source>
</evidence>
<feature type="compositionally biased region" description="Polar residues" evidence="1">
    <location>
        <begin position="18"/>
        <end position="30"/>
    </location>
</feature>
<organism evidence="2 3">
    <name type="scientific">Plesiocystis pacifica SIR-1</name>
    <dbReference type="NCBI Taxonomy" id="391625"/>
    <lineage>
        <taxon>Bacteria</taxon>
        <taxon>Pseudomonadati</taxon>
        <taxon>Myxococcota</taxon>
        <taxon>Polyangia</taxon>
        <taxon>Nannocystales</taxon>
        <taxon>Nannocystaceae</taxon>
        <taxon>Plesiocystis</taxon>
    </lineage>
</organism>
<sequence length="305" mass="32522">MAEKPKTTRTVVVKTPTSEGEANLSTSHEASSAVPEMSSSSSSELPPEDNPEAGASPPEVEVRSPGKGFEITVSNRGCGDQRFEATVVWRGDGCCDDPCAEEPEPTTPSECEEPREPTGAPKADERPCEPATPEPKEDSRCPEPETPIEKPAEPTRCIRLCLGLSSELPSIQQLVFIVEAVAKINAQLFARDAGKTMPCCVRCAGLELDEGALLRDARCLLETRSASSASIVAYSMGRELAAGVSCRVVLINGERLAYQREDGSVLDPVSAFGAQSSTHTQTSQEQDDGGHECCCEQRSELPEPG</sequence>
<feature type="compositionally biased region" description="Low complexity" evidence="1">
    <location>
        <begin position="8"/>
        <end position="17"/>
    </location>
</feature>
<proteinExistence type="predicted"/>
<dbReference type="Proteomes" id="UP000005801">
    <property type="component" value="Unassembled WGS sequence"/>
</dbReference>
<protein>
    <submittedName>
        <fullName evidence="2">Uncharacterized protein</fullName>
    </submittedName>
</protein>
<feature type="region of interest" description="Disordered" evidence="1">
    <location>
        <begin position="101"/>
        <end position="149"/>
    </location>
</feature>
<evidence type="ECO:0000313" key="2">
    <source>
        <dbReference type="EMBL" id="EDM79590.1"/>
    </source>
</evidence>
<dbReference type="EMBL" id="ABCS01000018">
    <property type="protein sequence ID" value="EDM79590.1"/>
    <property type="molecule type" value="Genomic_DNA"/>
</dbReference>
<name>A6G3I3_9BACT</name>
<feature type="region of interest" description="Disordered" evidence="1">
    <location>
        <begin position="274"/>
        <end position="305"/>
    </location>
</feature>
<comment type="caution">
    <text evidence="2">The sequence shown here is derived from an EMBL/GenBank/DDBJ whole genome shotgun (WGS) entry which is preliminary data.</text>
</comment>
<keyword evidence="3" id="KW-1185">Reference proteome</keyword>
<feature type="compositionally biased region" description="Basic and acidic residues" evidence="1">
    <location>
        <begin position="112"/>
        <end position="149"/>
    </location>
</feature>